<dbReference type="EMBL" id="HBUF01556437">
    <property type="protein sequence ID" value="CAG6760457.1"/>
    <property type="molecule type" value="Transcribed_RNA"/>
</dbReference>
<reference evidence="2" key="1">
    <citation type="submission" date="2021-05" db="EMBL/GenBank/DDBJ databases">
        <authorList>
            <person name="Alioto T."/>
            <person name="Alioto T."/>
            <person name="Gomez Garrido J."/>
        </authorList>
    </citation>
    <scope>NUCLEOTIDE SEQUENCE</scope>
</reference>
<name>A0A8D9A7Q9_9HEMI</name>
<organism evidence="2">
    <name type="scientific">Cacopsylla melanoneura</name>
    <dbReference type="NCBI Taxonomy" id="428564"/>
    <lineage>
        <taxon>Eukaryota</taxon>
        <taxon>Metazoa</taxon>
        <taxon>Ecdysozoa</taxon>
        <taxon>Arthropoda</taxon>
        <taxon>Hexapoda</taxon>
        <taxon>Insecta</taxon>
        <taxon>Pterygota</taxon>
        <taxon>Neoptera</taxon>
        <taxon>Paraneoptera</taxon>
        <taxon>Hemiptera</taxon>
        <taxon>Sternorrhyncha</taxon>
        <taxon>Psylloidea</taxon>
        <taxon>Psyllidae</taxon>
        <taxon>Psyllinae</taxon>
        <taxon>Cacopsylla</taxon>
    </lineage>
</organism>
<proteinExistence type="predicted"/>
<evidence type="ECO:0000313" key="2">
    <source>
        <dbReference type="EMBL" id="CAG6760457.1"/>
    </source>
</evidence>
<accession>A0A8D9A7Q9</accession>
<feature type="region of interest" description="Disordered" evidence="1">
    <location>
        <begin position="30"/>
        <end position="60"/>
    </location>
</feature>
<evidence type="ECO:0000256" key="1">
    <source>
        <dbReference type="SAM" id="MobiDB-lite"/>
    </source>
</evidence>
<protein>
    <submittedName>
        <fullName evidence="2">Uncharacterized protein</fullName>
    </submittedName>
</protein>
<dbReference type="AlphaFoldDB" id="A0A8D9A7Q9"/>
<sequence length="295" mass="31293">MGFRVGTMEFYHPNHDGGRVGVEYNDPNHAGNEMGQDAASGAAWANEGDNTGMGKHGREDGIAQDARDSEDWDNGASQDGIIGVNGHFNGDIGNNAHYNDTMEAGGSTSDTMLGGENRFCSNINGGSVDGMGRFPSTDNGLNGEVEAMGRFCSRNGGRVDEVVLGRFSVDVNGLNGGGPGMESFSNNINGVNDTVEGMGRLYTKGSGSVEDIARFSVNVNGHNEAVEEMGAQFLGGTSGGTYTDGRTMNSEDHFSAEAGGRATKVEFNDWDSDRSDDQMDRTRDYVNILKQVVNI</sequence>